<name>A0ABY7AAZ6_9FIRM</name>
<feature type="transmembrane region" description="Helical" evidence="1">
    <location>
        <begin position="130"/>
        <end position="152"/>
    </location>
</feature>
<evidence type="ECO:0000256" key="1">
    <source>
        <dbReference type="SAM" id="Phobius"/>
    </source>
</evidence>
<protein>
    <submittedName>
        <fullName evidence="2">Lantibiotic immunity ABC transporter MutG family permease subunit</fullName>
    </submittedName>
</protein>
<keyword evidence="3" id="KW-1185">Reference proteome</keyword>
<dbReference type="RefSeq" id="WP_024838637.1">
    <property type="nucleotide sequence ID" value="NZ_CP113524.1"/>
</dbReference>
<sequence>MIAFYRCLKSEFLKVRHMYFWLWHIVIPILISGVFLAYSASVPRNAYGMVEAYVQVLGIGFPFLIALFSVMVSEQEMSAGHYQILLCSPKRLPAFLSKLMFLFLAGVLAVFFACLLFGAGYTFLLQRSPVSILFYGKASLILLASSFHLYIWHLFLSLRFNKGLSIGVGITESLISALFLTGMGEGRWQYTPCSWASRFVTYALAKEKGSIFDGPDVSLAISLCIFTTIAAFLLYCVWSCRWEGGNTSD</sequence>
<dbReference type="EMBL" id="CP113524">
    <property type="protein sequence ID" value="WAJ23039.1"/>
    <property type="molecule type" value="Genomic_DNA"/>
</dbReference>
<dbReference type="InterPro" id="IPR022294">
    <property type="entry name" value="ABC-transptr_permeasesu"/>
</dbReference>
<evidence type="ECO:0000313" key="3">
    <source>
        <dbReference type="Proteomes" id="UP001163115"/>
    </source>
</evidence>
<feature type="transmembrane region" description="Helical" evidence="1">
    <location>
        <begin position="20"/>
        <end position="40"/>
    </location>
</feature>
<keyword evidence="1" id="KW-0472">Membrane</keyword>
<dbReference type="CDD" id="cd21808">
    <property type="entry name" value="ABC-2_lan_permease_MutG"/>
    <property type="match status" value="1"/>
</dbReference>
<accession>A0ABY7AAZ6</accession>
<keyword evidence="1" id="KW-0812">Transmembrane</keyword>
<evidence type="ECO:0000313" key="2">
    <source>
        <dbReference type="EMBL" id="WAJ23039.1"/>
    </source>
</evidence>
<feature type="transmembrane region" description="Helical" evidence="1">
    <location>
        <begin position="52"/>
        <end position="72"/>
    </location>
</feature>
<keyword evidence="1" id="KW-1133">Transmembrane helix</keyword>
<dbReference type="Proteomes" id="UP001163115">
    <property type="component" value="Chromosome"/>
</dbReference>
<feature type="transmembrane region" description="Helical" evidence="1">
    <location>
        <begin position="217"/>
        <end position="238"/>
    </location>
</feature>
<reference evidence="2" key="1">
    <citation type="submission" date="2022-11" db="EMBL/GenBank/DDBJ databases">
        <title>Lacrimispora xylanolytica sy1, complete genome.</title>
        <authorList>
            <person name="Choi S."/>
        </authorList>
    </citation>
    <scope>NUCLEOTIDE SEQUENCE</scope>
    <source>
        <strain evidence="2">Sy1</strain>
    </source>
</reference>
<gene>
    <name evidence="2" type="ORF">OW255_15920</name>
</gene>
<feature type="transmembrane region" description="Helical" evidence="1">
    <location>
        <begin position="164"/>
        <end position="182"/>
    </location>
</feature>
<dbReference type="NCBIfam" id="TIGR03733">
    <property type="entry name" value="lanti_perm_MutG"/>
    <property type="match status" value="1"/>
</dbReference>
<feature type="transmembrane region" description="Helical" evidence="1">
    <location>
        <begin position="99"/>
        <end position="124"/>
    </location>
</feature>
<organism evidence="2 3">
    <name type="scientific">Lacrimispora xylanolytica</name>
    <dbReference type="NCBI Taxonomy" id="29375"/>
    <lineage>
        <taxon>Bacteria</taxon>
        <taxon>Bacillati</taxon>
        <taxon>Bacillota</taxon>
        <taxon>Clostridia</taxon>
        <taxon>Lachnospirales</taxon>
        <taxon>Lachnospiraceae</taxon>
        <taxon>Lacrimispora</taxon>
    </lineage>
</organism>
<proteinExistence type="predicted"/>